<name>A0AAE0X208_9PEZI</name>
<gene>
    <name evidence="3" type="ORF">B0T22DRAFT_245140</name>
</gene>
<comment type="caution">
    <text evidence="3">The sequence shown here is derived from an EMBL/GenBank/DDBJ whole genome shotgun (WGS) entry which is preliminary data.</text>
</comment>
<reference evidence="3" key="2">
    <citation type="submission" date="2023-06" db="EMBL/GenBank/DDBJ databases">
        <authorList>
            <consortium name="Lawrence Berkeley National Laboratory"/>
            <person name="Haridas S."/>
            <person name="Hensen N."/>
            <person name="Bonometti L."/>
            <person name="Westerberg I."/>
            <person name="Brannstrom I.O."/>
            <person name="Guillou S."/>
            <person name="Cros-Aarteil S."/>
            <person name="Calhoun S."/>
            <person name="Kuo A."/>
            <person name="Mondo S."/>
            <person name="Pangilinan J."/>
            <person name="Riley R."/>
            <person name="Labutti K."/>
            <person name="Andreopoulos B."/>
            <person name="Lipzen A."/>
            <person name="Chen C."/>
            <person name="Yanf M."/>
            <person name="Daum C."/>
            <person name="Ng V."/>
            <person name="Clum A."/>
            <person name="Steindorff A."/>
            <person name="Ohm R."/>
            <person name="Martin F."/>
            <person name="Silar P."/>
            <person name="Natvig D."/>
            <person name="Lalanne C."/>
            <person name="Gautier V."/>
            <person name="Ament-Velasquez S.L."/>
            <person name="Kruys A."/>
            <person name="Hutchinson M.I."/>
            <person name="Powell A.J."/>
            <person name="Barry K."/>
            <person name="Miller A.N."/>
            <person name="Grigoriev I.V."/>
            <person name="Debuchy R."/>
            <person name="Gladieux P."/>
            <person name="Thoren M.H."/>
            <person name="Johannesson H."/>
        </authorList>
    </citation>
    <scope>NUCLEOTIDE SEQUENCE</scope>
    <source>
        <strain evidence="3">CBS 314.62</strain>
    </source>
</reference>
<keyword evidence="4" id="KW-1185">Reference proteome</keyword>
<dbReference type="AlphaFoldDB" id="A0AAE0X208"/>
<keyword evidence="2" id="KW-0472">Membrane</keyword>
<organism evidence="3 4">
    <name type="scientific">Podospora appendiculata</name>
    <dbReference type="NCBI Taxonomy" id="314037"/>
    <lineage>
        <taxon>Eukaryota</taxon>
        <taxon>Fungi</taxon>
        <taxon>Dikarya</taxon>
        <taxon>Ascomycota</taxon>
        <taxon>Pezizomycotina</taxon>
        <taxon>Sordariomycetes</taxon>
        <taxon>Sordariomycetidae</taxon>
        <taxon>Sordariales</taxon>
        <taxon>Podosporaceae</taxon>
        <taxon>Podospora</taxon>
    </lineage>
</organism>
<evidence type="ECO:0000256" key="1">
    <source>
        <dbReference type="SAM" id="MobiDB-lite"/>
    </source>
</evidence>
<evidence type="ECO:0000313" key="4">
    <source>
        <dbReference type="Proteomes" id="UP001270362"/>
    </source>
</evidence>
<sequence length="385" mass="42134">MSRHILATDVADLCPEENGKVGNGTTCRHRKRRTFELAVLCTISVAALLSSCALTAWLCYKSGYKSGLEAFSNDMPPPAGWSSRQMEDFGAYWAEPNDSEEWTTVAAVEWTEDDDFAPLLFRRVEEKETILPVKGRRVNITRLAPGMEPPPGAQKIFFVPEVKIDLFCTEHGFTAAELPQPTSGIHKLPDLNLDGKPLTPSPEMPEPEFSPAPELAPIYRARPRLPVKVSEPNPVSAFDEPFKSKSDEPFPGTGAVRYENGRKITERKHPGGGMSIQIEFPPDDPVALGIGGLEGDVGPPVPEDKTFTTYHTNTPKDDDDDETSSALAKRNPPPGSHLSHKDKAKPKYPVPAGPDSHRTELHGGTPALNFPNEVYSDQKVGVHPS</sequence>
<proteinExistence type="predicted"/>
<keyword evidence="2" id="KW-0812">Transmembrane</keyword>
<keyword evidence="2" id="KW-1133">Transmembrane helix</keyword>
<evidence type="ECO:0000256" key="2">
    <source>
        <dbReference type="SAM" id="Phobius"/>
    </source>
</evidence>
<protein>
    <submittedName>
        <fullName evidence="3">Uncharacterized protein</fullName>
    </submittedName>
</protein>
<reference evidence="3" key="1">
    <citation type="journal article" date="2023" name="Mol. Phylogenet. Evol.">
        <title>Genome-scale phylogeny and comparative genomics of the fungal order Sordariales.</title>
        <authorList>
            <person name="Hensen N."/>
            <person name="Bonometti L."/>
            <person name="Westerberg I."/>
            <person name="Brannstrom I.O."/>
            <person name="Guillou S."/>
            <person name="Cros-Aarteil S."/>
            <person name="Calhoun S."/>
            <person name="Haridas S."/>
            <person name="Kuo A."/>
            <person name="Mondo S."/>
            <person name="Pangilinan J."/>
            <person name="Riley R."/>
            <person name="LaButti K."/>
            <person name="Andreopoulos B."/>
            <person name="Lipzen A."/>
            <person name="Chen C."/>
            <person name="Yan M."/>
            <person name="Daum C."/>
            <person name="Ng V."/>
            <person name="Clum A."/>
            <person name="Steindorff A."/>
            <person name="Ohm R.A."/>
            <person name="Martin F."/>
            <person name="Silar P."/>
            <person name="Natvig D.O."/>
            <person name="Lalanne C."/>
            <person name="Gautier V."/>
            <person name="Ament-Velasquez S.L."/>
            <person name="Kruys A."/>
            <person name="Hutchinson M.I."/>
            <person name="Powell A.J."/>
            <person name="Barry K."/>
            <person name="Miller A.N."/>
            <person name="Grigoriev I.V."/>
            <person name="Debuchy R."/>
            <person name="Gladieux P."/>
            <person name="Hiltunen Thoren M."/>
            <person name="Johannesson H."/>
        </authorList>
    </citation>
    <scope>NUCLEOTIDE SEQUENCE</scope>
    <source>
        <strain evidence="3">CBS 314.62</strain>
    </source>
</reference>
<accession>A0AAE0X208</accession>
<dbReference type="EMBL" id="JAULSO010000004">
    <property type="protein sequence ID" value="KAK3683328.1"/>
    <property type="molecule type" value="Genomic_DNA"/>
</dbReference>
<feature type="transmembrane region" description="Helical" evidence="2">
    <location>
        <begin position="37"/>
        <end position="58"/>
    </location>
</feature>
<evidence type="ECO:0000313" key="3">
    <source>
        <dbReference type="EMBL" id="KAK3683328.1"/>
    </source>
</evidence>
<dbReference type="Proteomes" id="UP001270362">
    <property type="component" value="Unassembled WGS sequence"/>
</dbReference>
<feature type="region of interest" description="Disordered" evidence="1">
    <location>
        <begin position="265"/>
        <end position="385"/>
    </location>
</feature>